<evidence type="ECO:0000256" key="2">
    <source>
        <dbReference type="ARBA" id="ARBA00011044"/>
    </source>
</evidence>
<keyword evidence="5" id="KW-0862">Zinc</keyword>
<feature type="domain" description="Probable transposase IS891/IS1136/IS1341" evidence="8">
    <location>
        <begin position="165"/>
        <end position="278"/>
    </location>
</feature>
<keyword evidence="7" id="KW-0233">DNA recombination</keyword>
<feature type="domain" description="Cas12f1-like TNB" evidence="9">
    <location>
        <begin position="292"/>
        <end position="356"/>
    </location>
</feature>
<dbReference type="GO" id="GO:0003677">
    <property type="term" value="F:DNA binding"/>
    <property type="evidence" value="ECO:0007669"/>
    <property type="project" value="UniProtKB-KW"/>
</dbReference>
<proteinExistence type="inferred from homology"/>
<dbReference type="PANTHER" id="PTHR30405">
    <property type="entry name" value="TRANSPOSASE"/>
    <property type="match status" value="1"/>
</dbReference>
<accession>A0A6M3M850</accession>
<dbReference type="InterPro" id="IPR001959">
    <property type="entry name" value="Transposase"/>
</dbReference>
<evidence type="ECO:0000256" key="6">
    <source>
        <dbReference type="ARBA" id="ARBA00023125"/>
    </source>
</evidence>
<evidence type="ECO:0000256" key="5">
    <source>
        <dbReference type="ARBA" id="ARBA00022833"/>
    </source>
</evidence>
<evidence type="ECO:0000256" key="4">
    <source>
        <dbReference type="ARBA" id="ARBA00022723"/>
    </source>
</evidence>
<reference evidence="11" key="1">
    <citation type="submission" date="2020-03" db="EMBL/GenBank/DDBJ databases">
        <title>The deep terrestrial virosphere.</title>
        <authorList>
            <person name="Holmfeldt K."/>
            <person name="Nilsson E."/>
            <person name="Simone D."/>
            <person name="Lopez-Fernandez M."/>
            <person name="Wu X."/>
            <person name="de Brujin I."/>
            <person name="Lundin D."/>
            <person name="Andersson A."/>
            <person name="Bertilsson S."/>
            <person name="Dopson M."/>
        </authorList>
    </citation>
    <scope>NUCLEOTIDE SEQUENCE</scope>
    <source>
        <strain evidence="11">MM171A00153</strain>
        <strain evidence="12">MM171B02449</strain>
    </source>
</reference>
<evidence type="ECO:0000313" key="12">
    <source>
        <dbReference type="EMBL" id="QJH92976.1"/>
    </source>
</evidence>
<keyword evidence="6" id="KW-0238">DNA-binding</keyword>
<dbReference type="AlphaFoldDB" id="A0A6M3M850"/>
<evidence type="ECO:0000256" key="1">
    <source>
        <dbReference type="ARBA" id="ARBA00008761"/>
    </source>
</evidence>
<evidence type="ECO:0000256" key="7">
    <source>
        <dbReference type="ARBA" id="ARBA00023172"/>
    </source>
</evidence>
<keyword evidence="4" id="KW-0479">Metal-binding</keyword>
<organism evidence="11">
    <name type="scientific">viral metagenome</name>
    <dbReference type="NCBI Taxonomy" id="1070528"/>
    <lineage>
        <taxon>unclassified sequences</taxon>
        <taxon>metagenomes</taxon>
        <taxon>organismal metagenomes</taxon>
    </lineage>
</organism>
<gene>
    <name evidence="11" type="ORF">MM171A00153_0081</name>
    <name evidence="12" type="ORF">MM171B02449_0002</name>
</gene>
<comment type="similarity">
    <text evidence="1">In the C-terminal section; belongs to the transposase 35 family.</text>
</comment>
<dbReference type="EMBL" id="MT143936">
    <property type="protein sequence ID" value="QJH92976.1"/>
    <property type="molecule type" value="Genomic_DNA"/>
</dbReference>
<dbReference type="NCBIfam" id="NF040570">
    <property type="entry name" value="guided_TnpB"/>
    <property type="match status" value="1"/>
</dbReference>
<dbReference type="GO" id="GO:0032196">
    <property type="term" value="P:transposition"/>
    <property type="evidence" value="ECO:0007669"/>
    <property type="project" value="UniProtKB-KW"/>
</dbReference>
<keyword evidence="3" id="KW-0815">Transposition</keyword>
<protein>
    <submittedName>
        <fullName evidence="11">Putative transposase</fullName>
    </submittedName>
</protein>
<feature type="domain" description="Transposase putative helix-turn-helix" evidence="10">
    <location>
        <begin position="2"/>
        <end position="45"/>
    </location>
</feature>
<dbReference type="GO" id="GO:0046872">
    <property type="term" value="F:metal ion binding"/>
    <property type="evidence" value="ECO:0007669"/>
    <property type="project" value="UniProtKB-KW"/>
</dbReference>
<comment type="similarity">
    <text evidence="2">In the N-terminal section; belongs to the transposase 2 family.</text>
</comment>
<dbReference type="Pfam" id="PF12323">
    <property type="entry name" value="HTH_OrfB_IS605"/>
    <property type="match status" value="1"/>
</dbReference>
<evidence type="ECO:0000313" key="11">
    <source>
        <dbReference type="EMBL" id="QJB01062.1"/>
    </source>
</evidence>
<evidence type="ECO:0000259" key="9">
    <source>
        <dbReference type="Pfam" id="PF07282"/>
    </source>
</evidence>
<evidence type="ECO:0000256" key="3">
    <source>
        <dbReference type="ARBA" id="ARBA00022578"/>
    </source>
</evidence>
<dbReference type="EMBL" id="MT143704">
    <property type="protein sequence ID" value="QJB01062.1"/>
    <property type="molecule type" value="Genomic_DNA"/>
</dbReference>
<evidence type="ECO:0000259" key="10">
    <source>
        <dbReference type="Pfam" id="PF12323"/>
    </source>
</evidence>
<dbReference type="InterPro" id="IPR021027">
    <property type="entry name" value="Transposase_put_HTH"/>
</dbReference>
<dbReference type="InterPro" id="IPR010095">
    <property type="entry name" value="Cas12f1-like_TNB"/>
</dbReference>
<evidence type="ECO:0000259" key="8">
    <source>
        <dbReference type="Pfam" id="PF01385"/>
    </source>
</evidence>
<dbReference type="Pfam" id="PF01385">
    <property type="entry name" value="OrfB_IS605"/>
    <property type="match status" value="1"/>
</dbReference>
<name>A0A6M3M850_9ZZZZ</name>
<dbReference type="GO" id="GO:0006310">
    <property type="term" value="P:DNA recombination"/>
    <property type="evidence" value="ECO:0007669"/>
    <property type="project" value="UniProtKB-KW"/>
</dbReference>
<sequence length="398" mass="44360">MRSYKTELDPTNVQRTAFLKHAGAARWAYNWGLRRKIEAYEATGKSPSAIDLHRELNRLKQTEIPWMYDVSKCAPQEALRNLDVAFKNFFRRCKAGKGKPGYPRFKSRKRGIGSCSLTGMIGVADRAIQLPRIGKVRLKERGYLPTAVRIVRATVTERAGRWFVSVLADQEPRRERGTEIIGVDVGIKSLAVCSDGTVFENPRALKRAEKRLYLLQKSVSRKRKGSRNRRKAVHRLSRQHYRTSCVRSDAIHKATDAIAKRAAIVGIESLNVAGMVKNHRLARAVSDASMSEFHRQIDYKMSWSGGEVVKADRWFPSSKTCSACGLIKEDLTLADREFECECGFVADRDLNAAINLRNMAASSAVSACRLGSAGREPSPVKLLIGQEPNTIEAVGLGG</sequence>
<dbReference type="InterPro" id="IPR051399">
    <property type="entry name" value="RNA-guided_DNA_endo/Transpos"/>
</dbReference>
<dbReference type="Pfam" id="PF07282">
    <property type="entry name" value="Cas12f1-like_TNB"/>
    <property type="match status" value="1"/>
</dbReference>
<dbReference type="PANTHER" id="PTHR30405:SF11">
    <property type="entry name" value="RNA-GUIDED DNA ENDONUCLEASE RV2885C-RELATED"/>
    <property type="match status" value="1"/>
</dbReference>